<evidence type="ECO:0000313" key="4">
    <source>
        <dbReference type="Proteomes" id="UP000232323"/>
    </source>
</evidence>
<keyword evidence="4" id="KW-1185">Reference proteome</keyword>
<gene>
    <name evidence="3" type="ORF">CEUSTIGMA_g5276.t1</name>
</gene>
<feature type="signal peptide" evidence="1">
    <location>
        <begin position="1"/>
        <end position="21"/>
    </location>
</feature>
<organism evidence="3 4">
    <name type="scientific">Chlamydomonas eustigma</name>
    <dbReference type="NCBI Taxonomy" id="1157962"/>
    <lineage>
        <taxon>Eukaryota</taxon>
        <taxon>Viridiplantae</taxon>
        <taxon>Chlorophyta</taxon>
        <taxon>core chlorophytes</taxon>
        <taxon>Chlorophyceae</taxon>
        <taxon>CS clade</taxon>
        <taxon>Chlamydomonadales</taxon>
        <taxon>Chlamydomonadaceae</taxon>
        <taxon>Chlamydomonas</taxon>
    </lineage>
</organism>
<evidence type="ECO:0000313" key="3">
    <source>
        <dbReference type="EMBL" id="GAX77834.1"/>
    </source>
</evidence>
<name>A0A250X430_9CHLO</name>
<accession>A0A250X430</accession>
<protein>
    <recommendedName>
        <fullName evidence="2">Methyltransferase FkbM domain-containing protein</fullName>
    </recommendedName>
</protein>
<dbReference type="OrthoDB" id="526020at2759"/>
<evidence type="ECO:0000259" key="2">
    <source>
        <dbReference type="Pfam" id="PF05050"/>
    </source>
</evidence>
<dbReference type="InterPro" id="IPR006342">
    <property type="entry name" value="FkbM_mtfrase"/>
</dbReference>
<comment type="caution">
    <text evidence="3">The sequence shown here is derived from an EMBL/GenBank/DDBJ whole genome shotgun (WGS) entry which is preliminary data.</text>
</comment>
<dbReference type="EMBL" id="BEGY01000027">
    <property type="protein sequence ID" value="GAX77834.1"/>
    <property type="molecule type" value="Genomic_DNA"/>
</dbReference>
<dbReference type="Gene3D" id="3.40.50.150">
    <property type="entry name" value="Vaccinia Virus protein VP39"/>
    <property type="match status" value="1"/>
</dbReference>
<evidence type="ECO:0000256" key="1">
    <source>
        <dbReference type="SAM" id="SignalP"/>
    </source>
</evidence>
<dbReference type="SUPFAM" id="SSF53335">
    <property type="entry name" value="S-adenosyl-L-methionine-dependent methyltransferases"/>
    <property type="match status" value="1"/>
</dbReference>
<proteinExistence type="predicted"/>
<dbReference type="AlphaFoldDB" id="A0A250X430"/>
<reference evidence="3 4" key="1">
    <citation type="submission" date="2017-08" db="EMBL/GenBank/DDBJ databases">
        <title>Acidophilic green algal genome provides insights into adaptation to an acidic environment.</title>
        <authorList>
            <person name="Hirooka S."/>
            <person name="Hirose Y."/>
            <person name="Kanesaki Y."/>
            <person name="Higuchi S."/>
            <person name="Fujiwara T."/>
            <person name="Onuma R."/>
            <person name="Era A."/>
            <person name="Ohbayashi R."/>
            <person name="Uzuka A."/>
            <person name="Nozaki H."/>
            <person name="Yoshikawa H."/>
            <person name="Miyagishima S.Y."/>
        </authorList>
    </citation>
    <scope>NUCLEOTIDE SEQUENCE [LARGE SCALE GENOMIC DNA]</scope>
    <source>
        <strain evidence="3 4">NIES-2499</strain>
    </source>
</reference>
<feature type="chain" id="PRO_5012693470" description="Methyltransferase FkbM domain-containing protein" evidence="1">
    <location>
        <begin position="22"/>
        <end position="242"/>
    </location>
</feature>
<keyword evidence="1" id="KW-0732">Signal</keyword>
<sequence length="242" mass="27898">MYLYRSIFCLAALALYRSALSSNVKTTYLELGANNGHWTRMQMEKADLSSTKCFMFEPQPHLFQSLDDVALKFNCSVIKRPVWTVEKTMKFHRHAVDVASTLIDQSTWNSSATQSFDVTTVNIAEWIPLNIDQQSHVHVRMDIEGAEYMVMRRLISSGVACKFFNVIELEFHALHQKSNYVMRPADVVFPWILRDCGVQVTHSAYYPEEYYNMTMDANCNNCELLRTILPEDGNKRISKSQS</sequence>
<dbReference type="Pfam" id="PF05050">
    <property type="entry name" value="Methyltransf_21"/>
    <property type="match status" value="1"/>
</dbReference>
<dbReference type="Proteomes" id="UP000232323">
    <property type="component" value="Unassembled WGS sequence"/>
</dbReference>
<feature type="domain" description="Methyltransferase FkbM" evidence="2">
    <location>
        <begin position="31"/>
        <end position="177"/>
    </location>
</feature>
<dbReference type="InterPro" id="IPR029063">
    <property type="entry name" value="SAM-dependent_MTases_sf"/>
</dbReference>
<dbReference type="NCBIfam" id="TIGR01444">
    <property type="entry name" value="fkbM_fam"/>
    <property type="match status" value="1"/>
</dbReference>